<feature type="transmembrane region" description="Helical" evidence="9">
    <location>
        <begin position="168"/>
        <end position="189"/>
    </location>
</feature>
<evidence type="ECO:0000256" key="4">
    <source>
        <dbReference type="ARBA" id="ARBA00022692"/>
    </source>
</evidence>
<organism evidence="12">
    <name type="scientific">Selaginella moellendorffii</name>
    <name type="common">Spikemoss</name>
    <dbReference type="NCBI Taxonomy" id="88036"/>
    <lineage>
        <taxon>Eukaryota</taxon>
        <taxon>Viridiplantae</taxon>
        <taxon>Streptophyta</taxon>
        <taxon>Embryophyta</taxon>
        <taxon>Tracheophyta</taxon>
        <taxon>Lycopodiopsida</taxon>
        <taxon>Selaginellales</taxon>
        <taxon>Selaginellaceae</taxon>
        <taxon>Selaginella</taxon>
    </lineage>
</organism>
<dbReference type="OrthoDB" id="28208at2759"/>
<comment type="subcellular location">
    <subcellularLocation>
        <location evidence="1">Membrane</location>
        <topology evidence="1">Multi-pass membrane protein</topology>
    </subcellularLocation>
</comment>
<dbReference type="GO" id="GO:0016020">
    <property type="term" value="C:membrane"/>
    <property type="evidence" value="ECO:0000318"/>
    <property type="project" value="GO_Central"/>
</dbReference>
<evidence type="ECO:0000256" key="2">
    <source>
        <dbReference type="ARBA" id="ARBA00008066"/>
    </source>
</evidence>
<evidence type="ECO:0000256" key="9">
    <source>
        <dbReference type="SAM" id="Phobius"/>
    </source>
</evidence>
<feature type="transmembrane region" description="Helical" evidence="9">
    <location>
        <begin position="74"/>
        <end position="96"/>
    </location>
</feature>
<dbReference type="Proteomes" id="UP000001514">
    <property type="component" value="Unassembled WGS sequence"/>
</dbReference>
<feature type="transmembrane region" description="Helical" evidence="9">
    <location>
        <begin position="370"/>
        <end position="389"/>
    </location>
</feature>
<dbReference type="AlphaFoldDB" id="D8QS69"/>
<feature type="transmembrane region" description="Helical" evidence="9">
    <location>
        <begin position="49"/>
        <end position="68"/>
    </location>
</feature>
<name>D8QS69_SELML</name>
<dbReference type="EMBL" id="GL377566">
    <property type="protein sequence ID" value="EFJ37393.1"/>
    <property type="molecule type" value="Genomic_DNA"/>
</dbReference>
<keyword evidence="7 9" id="KW-0472">Membrane</keyword>
<keyword evidence="4 9" id="KW-0812">Transmembrane</keyword>
<feature type="transmembrane region" description="Helical" evidence="9">
    <location>
        <begin position="117"/>
        <end position="141"/>
    </location>
</feature>
<keyword evidence="6 9" id="KW-1133">Transmembrane helix</keyword>
<dbReference type="HOGENOM" id="CLU_034419_2_0_1"/>
<dbReference type="Gramene" id="EFJ37393">
    <property type="protein sequence ID" value="EFJ37393"/>
    <property type="gene ID" value="SELMODRAFT_164943"/>
</dbReference>
<accession>D8QS69</accession>
<dbReference type="OMA" id="QFANDDA"/>
<sequence>MASSGHTAVAITDNPATERSPLLPKRRDEEEEEEEGFEVGISGASAPSAVFNLLTTIVGAGIMALPATQKELGIFLGMITIVLVGILTDASLEILLRFSKAANSLSYSSLMADAFGITGRTLLQLSIIVNNVGLLIVYMIIIGDVLSGSGQGAAHHSGVLEEWGGGSFWWNGRFFILLLTTVLVLVPLVSFKRVDSLRFSSALSIALAVVFVVVTGVITATKLVYKEIPSPRWLPDVHDQFSFWKLFTAVPVIVTAYICHHNLHPIANELDDPASMQKICRVSITICTFVYIATALFGYLLFGASTMDDVLANFDADLRIPYGKVLAGIVRVGYAVHLMLVFPLIHFSLRINLDSLLFPKSAPISEDNRRFACITAVLILVIFFGSTLVPNIWTAFQFTGATAAVCIGFVFPGIIALRDKHGIATGYDKTIAWIMVILAVVSSVTAITTNVYGMISPGSKKDKPGVSNGTRTWS</sequence>
<keyword evidence="12" id="KW-1185">Reference proteome</keyword>
<dbReference type="GO" id="GO:0015179">
    <property type="term" value="F:L-amino acid transmembrane transporter activity"/>
    <property type="evidence" value="ECO:0000318"/>
    <property type="project" value="GO_Central"/>
</dbReference>
<dbReference type="STRING" id="88036.D8QS69"/>
<dbReference type="eggNOG" id="KOG1305">
    <property type="taxonomic scope" value="Eukaryota"/>
</dbReference>
<reference evidence="11 12" key="1">
    <citation type="journal article" date="2011" name="Science">
        <title>The Selaginella genome identifies genetic changes associated with the evolution of vascular plants.</title>
        <authorList>
            <person name="Banks J.A."/>
            <person name="Nishiyama T."/>
            <person name="Hasebe M."/>
            <person name="Bowman J.L."/>
            <person name="Gribskov M."/>
            <person name="dePamphilis C."/>
            <person name="Albert V.A."/>
            <person name="Aono N."/>
            <person name="Aoyama T."/>
            <person name="Ambrose B.A."/>
            <person name="Ashton N.W."/>
            <person name="Axtell M.J."/>
            <person name="Barker E."/>
            <person name="Barker M.S."/>
            <person name="Bennetzen J.L."/>
            <person name="Bonawitz N.D."/>
            <person name="Chapple C."/>
            <person name="Cheng C."/>
            <person name="Correa L.G."/>
            <person name="Dacre M."/>
            <person name="DeBarry J."/>
            <person name="Dreyer I."/>
            <person name="Elias M."/>
            <person name="Engstrom E.M."/>
            <person name="Estelle M."/>
            <person name="Feng L."/>
            <person name="Finet C."/>
            <person name="Floyd S.K."/>
            <person name="Frommer W.B."/>
            <person name="Fujita T."/>
            <person name="Gramzow L."/>
            <person name="Gutensohn M."/>
            <person name="Harholt J."/>
            <person name="Hattori M."/>
            <person name="Heyl A."/>
            <person name="Hirai T."/>
            <person name="Hiwatashi Y."/>
            <person name="Ishikawa M."/>
            <person name="Iwata M."/>
            <person name="Karol K.G."/>
            <person name="Koehler B."/>
            <person name="Kolukisaoglu U."/>
            <person name="Kubo M."/>
            <person name="Kurata T."/>
            <person name="Lalonde S."/>
            <person name="Li K."/>
            <person name="Li Y."/>
            <person name="Litt A."/>
            <person name="Lyons E."/>
            <person name="Manning G."/>
            <person name="Maruyama T."/>
            <person name="Michael T.P."/>
            <person name="Mikami K."/>
            <person name="Miyazaki S."/>
            <person name="Morinaga S."/>
            <person name="Murata T."/>
            <person name="Mueller-Roeber B."/>
            <person name="Nelson D.R."/>
            <person name="Obara M."/>
            <person name="Oguri Y."/>
            <person name="Olmstead R.G."/>
            <person name="Onodera N."/>
            <person name="Petersen B.L."/>
            <person name="Pils B."/>
            <person name="Prigge M."/>
            <person name="Rensing S.A."/>
            <person name="Riano-Pachon D.M."/>
            <person name="Roberts A.W."/>
            <person name="Sato Y."/>
            <person name="Scheller H.V."/>
            <person name="Schulz B."/>
            <person name="Schulz C."/>
            <person name="Shakirov E.V."/>
            <person name="Shibagaki N."/>
            <person name="Shinohara N."/>
            <person name="Shippen D.E."/>
            <person name="Soerensen I."/>
            <person name="Sotooka R."/>
            <person name="Sugimoto N."/>
            <person name="Sugita M."/>
            <person name="Sumikawa N."/>
            <person name="Tanurdzic M."/>
            <person name="Theissen G."/>
            <person name="Ulvskov P."/>
            <person name="Wakazuki S."/>
            <person name="Weng J.K."/>
            <person name="Willats W.W."/>
            <person name="Wipf D."/>
            <person name="Wolf P.G."/>
            <person name="Yang L."/>
            <person name="Zimmer A.D."/>
            <person name="Zhu Q."/>
            <person name="Mitros T."/>
            <person name="Hellsten U."/>
            <person name="Loque D."/>
            <person name="Otillar R."/>
            <person name="Salamov A."/>
            <person name="Schmutz J."/>
            <person name="Shapiro H."/>
            <person name="Lindquist E."/>
            <person name="Lucas S."/>
            <person name="Rokhsar D."/>
            <person name="Grigoriev I.V."/>
        </authorList>
    </citation>
    <scope>NUCLEOTIDE SEQUENCE [LARGE SCALE GENOMIC DNA]</scope>
</reference>
<evidence type="ECO:0000256" key="6">
    <source>
        <dbReference type="ARBA" id="ARBA00022989"/>
    </source>
</evidence>
<evidence type="ECO:0000313" key="12">
    <source>
        <dbReference type="Proteomes" id="UP000001514"/>
    </source>
</evidence>
<dbReference type="GO" id="GO:0031090">
    <property type="term" value="C:organelle membrane"/>
    <property type="evidence" value="ECO:0007669"/>
    <property type="project" value="UniProtKB-ARBA"/>
</dbReference>
<feature type="domain" description="Amino acid transporter transmembrane" evidence="10">
    <location>
        <begin position="43"/>
        <end position="455"/>
    </location>
</feature>
<evidence type="ECO:0000256" key="1">
    <source>
        <dbReference type="ARBA" id="ARBA00004141"/>
    </source>
</evidence>
<keyword evidence="5" id="KW-0029">Amino-acid transport</keyword>
<dbReference type="FunCoup" id="D8QS69">
    <property type="interactions" value="1813"/>
</dbReference>
<evidence type="ECO:0000256" key="7">
    <source>
        <dbReference type="ARBA" id="ARBA00023136"/>
    </source>
</evidence>
<dbReference type="Pfam" id="PF01490">
    <property type="entry name" value="Aa_trans"/>
    <property type="match status" value="1"/>
</dbReference>
<feature type="transmembrane region" description="Helical" evidence="9">
    <location>
        <begin position="279"/>
        <end position="302"/>
    </location>
</feature>
<evidence type="ECO:0000259" key="10">
    <source>
        <dbReference type="Pfam" id="PF01490"/>
    </source>
</evidence>
<dbReference type="PANTHER" id="PTHR22950">
    <property type="entry name" value="AMINO ACID TRANSPORTER"/>
    <property type="match status" value="1"/>
</dbReference>
<evidence type="ECO:0000256" key="8">
    <source>
        <dbReference type="SAM" id="MobiDB-lite"/>
    </source>
</evidence>
<feature type="transmembrane region" description="Helical" evidence="9">
    <location>
        <begin position="322"/>
        <end position="349"/>
    </location>
</feature>
<dbReference type="InterPro" id="IPR013057">
    <property type="entry name" value="AA_transpt_TM"/>
</dbReference>
<comment type="similarity">
    <text evidence="2">Belongs to the amino acid/polyamine transporter 2 family.</text>
</comment>
<gene>
    <name evidence="11" type="ORF">SELMODRAFT_164943</name>
</gene>
<evidence type="ECO:0000256" key="5">
    <source>
        <dbReference type="ARBA" id="ARBA00022970"/>
    </source>
</evidence>
<evidence type="ECO:0000256" key="3">
    <source>
        <dbReference type="ARBA" id="ARBA00022448"/>
    </source>
</evidence>
<evidence type="ECO:0000313" key="11">
    <source>
        <dbReference type="EMBL" id="EFJ37393.1"/>
    </source>
</evidence>
<feature type="transmembrane region" description="Helical" evidence="9">
    <location>
        <begin position="430"/>
        <end position="455"/>
    </location>
</feature>
<proteinExistence type="inferred from homology"/>
<feature type="transmembrane region" description="Helical" evidence="9">
    <location>
        <begin position="241"/>
        <end position="259"/>
    </location>
</feature>
<protein>
    <recommendedName>
        <fullName evidence="10">Amino acid transporter transmembrane domain-containing protein</fullName>
    </recommendedName>
</protein>
<keyword evidence="3" id="KW-0813">Transport</keyword>
<feature type="region of interest" description="Disordered" evidence="8">
    <location>
        <begin position="1"/>
        <end position="39"/>
    </location>
</feature>
<feature type="transmembrane region" description="Helical" evidence="9">
    <location>
        <begin position="201"/>
        <end position="221"/>
    </location>
</feature>
<dbReference type="GO" id="GO:0003333">
    <property type="term" value="P:amino acid transmembrane transport"/>
    <property type="evidence" value="ECO:0000318"/>
    <property type="project" value="GO_Central"/>
</dbReference>
<dbReference type="KEGG" id="smo:SELMODRAFT_164943"/>
<dbReference type="PANTHER" id="PTHR22950:SF458">
    <property type="entry name" value="SODIUM-COUPLED NEUTRAL AMINO ACID TRANSPORTER 11-RELATED"/>
    <property type="match status" value="1"/>
</dbReference>
<feature type="transmembrane region" description="Helical" evidence="9">
    <location>
        <begin position="395"/>
        <end position="418"/>
    </location>
</feature>
<dbReference type="InParanoid" id="D8QS69"/>